<evidence type="ECO:0000313" key="2">
    <source>
        <dbReference type="Proteomes" id="UP000887574"/>
    </source>
</evidence>
<name>A0A915DH46_9BILA</name>
<feature type="chain" id="PRO_5038008407" evidence="1">
    <location>
        <begin position="21"/>
        <end position="124"/>
    </location>
</feature>
<dbReference type="AlphaFoldDB" id="A0A915DH46"/>
<dbReference type="Proteomes" id="UP000887574">
    <property type="component" value="Unplaced"/>
</dbReference>
<evidence type="ECO:0000313" key="3">
    <source>
        <dbReference type="WBParaSite" id="jg19820.2"/>
    </source>
</evidence>
<feature type="signal peptide" evidence="1">
    <location>
        <begin position="1"/>
        <end position="20"/>
    </location>
</feature>
<sequence>MSCVSLQVLLVMVSIGMSIAHPAFQHHFNSIVNSDPTISTARSCISGCGVESNPFALESMTTICSAESMAEVATISDCLTQQGDQIMEACSNECGDYEEINSHVYELTKSTDQTEMNLPSWLKL</sequence>
<evidence type="ECO:0000256" key="1">
    <source>
        <dbReference type="SAM" id="SignalP"/>
    </source>
</evidence>
<dbReference type="WBParaSite" id="jg19820.2">
    <property type="protein sequence ID" value="jg19820.2"/>
    <property type="gene ID" value="jg19820"/>
</dbReference>
<keyword evidence="1" id="KW-0732">Signal</keyword>
<keyword evidence="2" id="KW-1185">Reference proteome</keyword>
<protein>
    <submittedName>
        <fullName evidence="3">Uncharacterized protein</fullName>
    </submittedName>
</protein>
<accession>A0A915DH46</accession>
<proteinExistence type="predicted"/>
<reference evidence="3" key="1">
    <citation type="submission" date="2022-11" db="UniProtKB">
        <authorList>
            <consortium name="WormBaseParasite"/>
        </authorList>
    </citation>
    <scope>IDENTIFICATION</scope>
</reference>
<organism evidence="2 3">
    <name type="scientific">Ditylenchus dipsaci</name>
    <dbReference type="NCBI Taxonomy" id="166011"/>
    <lineage>
        <taxon>Eukaryota</taxon>
        <taxon>Metazoa</taxon>
        <taxon>Ecdysozoa</taxon>
        <taxon>Nematoda</taxon>
        <taxon>Chromadorea</taxon>
        <taxon>Rhabditida</taxon>
        <taxon>Tylenchina</taxon>
        <taxon>Tylenchomorpha</taxon>
        <taxon>Sphaerularioidea</taxon>
        <taxon>Anguinidae</taxon>
        <taxon>Anguininae</taxon>
        <taxon>Ditylenchus</taxon>
    </lineage>
</organism>